<dbReference type="OrthoDB" id="2448993at2759"/>
<dbReference type="RefSeq" id="XP_021885582.1">
    <property type="nucleotide sequence ID" value="XM_022028443.1"/>
</dbReference>
<feature type="region of interest" description="Disordered" evidence="1">
    <location>
        <begin position="1"/>
        <end position="205"/>
    </location>
</feature>
<feature type="compositionally biased region" description="Low complexity" evidence="1">
    <location>
        <begin position="47"/>
        <end position="70"/>
    </location>
</feature>
<feature type="compositionally biased region" description="Acidic residues" evidence="1">
    <location>
        <begin position="520"/>
        <end position="533"/>
    </location>
</feature>
<feature type="compositionally biased region" description="Low complexity" evidence="1">
    <location>
        <begin position="989"/>
        <end position="1001"/>
    </location>
</feature>
<feature type="region of interest" description="Disordered" evidence="1">
    <location>
        <begin position="673"/>
        <end position="734"/>
    </location>
</feature>
<organism evidence="2 3">
    <name type="scientific">Lobosporangium transversale</name>
    <dbReference type="NCBI Taxonomy" id="64571"/>
    <lineage>
        <taxon>Eukaryota</taxon>
        <taxon>Fungi</taxon>
        <taxon>Fungi incertae sedis</taxon>
        <taxon>Mucoromycota</taxon>
        <taxon>Mortierellomycotina</taxon>
        <taxon>Mortierellomycetes</taxon>
        <taxon>Mortierellales</taxon>
        <taxon>Mortierellaceae</taxon>
        <taxon>Lobosporangium</taxon>
    </lineage>
</organism>
<feature type="compositionally biased region" description="Polar residues" evidence="1">
    <location>
        <begin position="115"/>
        <end position="128"/>
    </location>
</feature>
<dbReference type="InParanoid" id="A0A1Y2GZZ3"/>
<dbReference type="EMBL" id="MCFF01000003">
    <property type="protein sequence ID" value="ORZ27879.1"/>
    <property type="molecule type" value="Genomic_DNA"/>
</dbReference>
<gene>
    <name evidence="2" type="ORF">BCR41DRAFT_392339</name>
</gene>
<dbReference type="Proteomes" id="UP000193648">
    <property type="component" value="Unassembled WGS sequence"/>
</dbReference>
<comment type="caution">
    <text evidence="2">The sequence shown here is derived from an EMBL/GenBank/DDBJ whole genome shotgun (WGS) entry which is preliminary data.</text>
</comment>
<feature type="compositionally biased region" description="Low complexity" evidence="1">
    <location>
        <begin position="1157"/>
        <end position="1171"/>
    </location>
</feature>
<feature type="compositionally biased region" description="Low complexity" evidence="1">
    <location>
        <begin position="164"/>
        <end position="177"/>
    </location>
</feature>
<feature type="compositionally biased region" description="Acidic residues" evidence="1">
    <location>
        <begin position="189"/>
        <end position="205"/>
    </location>
</feature>
<reference evidence="2 3" key="1">
    <citation type="submission" date="2016-07" db="EMBL/GenBank/DDBJ databases">
        <title>Pervasive Adenine N6-methylation of Active Genes in Fungi.</title>
        <authorList>
            <consortium name="DOE Joint Genome Institute"/>
            <person name="Mondo S.J."/>
            <person name="Dannebaum R.O."/>
            <person name="Kuo R.C."/>
            <person name="Labutti K."/>
            <person name="Haridas S."/>
            <person name="Kuo A."/>
            <person name="Salamov A."/>
            <person name="Ahrendt S.R."/>
            <person name="Lipzen A."/>
            <person name="Sullivan W."/>
            <person name="Andreopoulos W.B."/>
            <person name="Clum A."/>
            <person name="Lindquist E."/>
            <person name="Daum C."/>
            <person name="Ramamoorthy G.K."/>
            <person name="Gryganskyi A."/>
            <person name="Culley D."/>
            <person name="Magnuson J.K."/>
            <person name="James T.Y."/>
            <person name="O'Malley M.A."/>
            <person name="Stajich J.E."/>
            <person name="Spatafora J.W."/>
            <person name="Visel A."/>
            <person name="Grigoriev I.V."/>
        </authorList>
    </citation>
    <scope>NUCLEOTIDE SEQUENCE [LARGE SCALE GENOMIC DNA]</scope>
    <source>
        <strain evidence="2 3">NRRL 3116</strain>
    </source>
</reference>
<dbReference type="GeneID" id="33570286"/>
<evidence type="ECO:0000313" key="3">
    <source>
        <dbReference type="Proteomes" id="UP000193648"/>
    </source>
</evidence>
<name>A0A1Y2GZZ3_9FUNG</name>
<feature type="compositionally biased region" description="Polar residues" evidence="1">
    <location>
        <begin position="918"/>
        <end position="937"/>
    </location>
</feature>
<evidence type="ECO:0000256" key="1">
    <source>
        <dbReference type="SAM" id="MobiDB-lite"/>
    </source>
</evidence>
<feature type="region of interest" description="Disordered" evidence="1">
    <location>
        <begin position="891"/>
        <end position="1002"/>
    </location>
</feature>
<feature type="region of interest" description="Disordered" evidence="1">
    <location>
        <begin position="1157"/>
        <end position="1176"/>
    </location>
</feature>
<keyword evidence="3" id="KW-1185">Reference proteome</keyword>
<feature type="compositionally biased region" description="Basic and acidic residues" evidence="1">
    <location>
        <begin position="891"/>
        <end position="908"/>
    </location>
</feature>
<feature type="compositionally biased region" description="Basic and acidic residues" evidence="1">
    <location>
        <begin position="8"/>
        <end position="17"/>
    </location>
</feature>
<evidence type="ECO:0000313" key="2">
    <source>
        <dbReference type="EMBL" id="ORZ27879.1"/>
    </source>
</evidence>
<feature type="region of interest" description="Disordered" evidence="1">
    <location>
        <begin position="490"/>
        <end position="536"/>
    </location>
</feature>
<proteinExistence type="predicted"/>
<accession>A0A1Y2GZZ3</accession>
<sequence length="1350" mass="151078">MDNITRQEASKSHEHVLRVSPNVHYKSKAPVVPSRAESRSIVSDSQPSSPVPTESAESSSSSSSSSSSGRSHSDQSHRNRKTHTTQDPGDDFEGESDGIDDDDEQDHDYHPQADRPSTSSHQRQNTHSTPRRRGRNAQASLTRGKRQCPGPTGQTGQDPEPGANNNNNNSSNNINDNQTETIPNHNGDGEDSGESDQEPTDNDDIADYRNISFVDPDDLGVLPYVPRTAESIYGPQLIEEDYTPHHVLVRKTINQLYTSLRELNNSFVPINAQSQVTNVQQLVNRLIQDHLPHFWQYREELFYALMMVREDMKKEKDILNNKYNNADAVDIDINGHSTNKRPHGSAILTTCVECGFKFHKELLYDCPATVRHGQRRARQEKLQNGLATKGKRGPWRKRETIRAVELFRLRIDPSQREGVFGATENTYFSPDDIDNALNNNRRDKKYDGNLDYIGIKEEGHGMLARAKKSDQDSELDYSAHIKQENIGSITHSSQNIVPRVGSQPQKRGKGKGKEKASETVENEIGEESDDDEDPHDHMMEYEYCSPSTKLHLGWEVVLGHDHSKIPCASPASSSSPLYPYYPARSLMAAFAHILPHNIELTQNQLRKLFSYFVWHPWFDCDLQAITIRRAYRELWPLFLIRDEDELGTIPPSYNVVKRSHQVAFDAAVGIEEASQTKRQRPEAEGVDHPLCPAPSGTWATSSSMQPSPWRLQAMPNESEDEKKKREQGEEKKGKRALIRRKRLLSLEQRFTTSLNNGLKFHGITCESRDPPEQQRLRRDTQAKAYGWILGPSPWLDTEGRIIVSGKPKKDQEILKKNHKEFYYEIRSSTIDKSLAPELHNRAFTQPWRPDSLAHLTRNLRRLSKRAQDRRELSLFVVPEYMQTTRIKAEKISETRIKKRSQDQDDPDVHKRRKKNSKTNRGASALTGLSNSEVSISGTERKQHRNQKSSSGGTLDPERTISTAETSMYDLPSPQDNGASFYGHDLTNRSLSSSPGVHSSSSGYTGLVQRSSLMISSLGGQMYVPSLAQNHGHMHEHEQGPGLNQVDQAGGLRDALLELTRSHNAPSAIATTPVTMPQMAMPLYSESTLLTNYPILQPTYPNRQPVYPFPLTTLPAINANATQSTTMRASQGYSFPNLQALGMTPTLNIYGINNSSGSNDANSNGDNSNSNNGNGGIGSSHHSDAFYTNPAWANEDIMAQYINLDPEDLDGFTCGAWSPLQPTLIMKSQAVSPSFSLLSEPLVAHTQGIATNPQSMVVLPTIQNDAHSPTLSDGSLSSVASRYVNNHITTTITKSVVPVGNTVTNMESNSKFTATEEEELRVMDEFLQSLHLHASYHNNTEEDSDHHQWAL</sequence>
<feature type="compositionally biased region" description="Basic and acidic residues" evidence="1">
    <location>
        <begin position="720"/>
        <end position="732"/>
    </location>
</feature>
<feature type="compositionally biased region" description="Acidic residues" evidence="1">
    <location>
        <begin position="88"/>
        <end position="106"/>
    </location>
</feature>
<protein>
    <submittedName>
        <fullName evidence="2">Uncharacterized protein</fullName>
    </submittedName>
</protein>
<feature type="compositionally biased region" description="Polar residues" evidence="1">
    <location>
        <begin position="697"/>
        <end position="706"/>
    </location>
</feature>